<evidence type="ECO:0000313" key="7">
    <source>
        <dbReference type="EMBL" id="TFD80870.1"/>
    </source>
</evidence>
<dbReference type="Gene3D" id="3.90.226.10">
    <property type="entry name" value="2-enoyl-CoA Hydratase, Chain A, domain 1"/>
    <property type="match status" value="1"/>
</dbReference>
<dbReference type="PRINTS" id="PR00127">
    <property type="entry name" value="CLPPROTEASEP"/>
</dbReference>
<organism evidence="7 8">
    <name type="scientific">Cryobacterium psychrophilum</name>
    <dbReference type="NCBI Taxonomy" id="41988"/>
    <lineage>
        <taxon>Bacteria</taxon>
        <taxon>Bacillati</taxon>
        <taxon>Actinomycetota</taxon>
        <taxon>Actinomycetes</taxon>
        <taxon>Micrococcales</taxon>
        <taxon>Microbacteriaceae</taxon>
        <taxon>Cryobacterium</taxon>
    </lineage>
</organism>
<keyword evidence="2" id="KW-0963">Cytoplasm</keyword>
<protein>
    <recommendedName>
        <fullName evidence="6">ATP-dependent Clp protease proteolytic subunit</fullName>
    </recommendedName>
</protein>
<dbReference type="RefSeq" id="WP_134173917.1">
    <property type="nucleotide sequence ID" value="NZ_SODI01000001.1"/>
</dbReference>
<dbReference type="NCBIfam" id="NF045542">
    <property type="entry name" value="Clp_rel_HeadMat"/>
    <property type="match status" value="1"/>
</dbReference>
<comment type="similarity">
    <text evidence="1 6">Belongs to the peptidase S14 family.</text>
</comment>
<comment type="caution">
    <text evidence="7">The sequence shown here is derived from an EMBL/GenBank/DDBJ whole genome shotgun (WGS) entry which is preliminary data.</text>
</comment>
<evidence type="ECO:0000256" key="3">
    <source>
        <dbReference type="ARBA" id="ARBA00022670"/>
    </source>
</evidence>
<dbReference type="OrthoDB" id="9806592at2"/>
<dbReference type="GO" id="GO:0009368">
    <property type="term" value="C:endopeptidase Clp complex"/>
    <property type="evidence" value="ECO:0007669"/>
    <property type="project" value="TreeGrafter"/>
</dbReference>
<name>A0A4Y8KQ08_9MICO</name>
<dbReference type="CDD" id="cd07016">
    <property type="entry name" value="S14_ClpP_1"/>
    <property type="match status" value="1"/>
</dbReference>
<dbReference type="InterPro" id="IPR001907">
    <property type="entry name" value="ClpP"/>
</dbReference>
<keyword evidence="5" id="KW-0720">Serine protease</keyword>
<evidence type="ECO:0000256" key="4">
    <source>
        <dbReference type="ARBA" id="ARBA00022801"/>
    </source>
</evidence>
<dbReference type="InterPro" id="IPR023562">
    <property type="entry name" value="ClpP/TepA"/>
</dbReference>
<evidence type="ECO:0000313" key="8">
    <source>
        <dbReference type="Proteomes" id="UP000298218"/>
    </source>
</evidence>
<dbReference type="PANTHER" id="PTHR10381">
    <property type="entry name" value="ATP-DEPENDENT CLP PROTEASE PROTEOLYTIC SUBUNIT"/>
    <property type="match status" value="1"/>
</dbReference>
<evidence type="ECO:0000256" key="1">
    <source>
        <dbReference type="ARBA" id="ARBA00007039"/>
    </source>
</evidence>
<accession>A0A4Y8KQ08</accession>
<dbReference type="AlphaFoldDB" id="A0A4Y8KQ08"/>
<gene>
    <name evidence="7" type="ORF">E3T53_04410</name>
</gene>
<dbReference type="GO" id="GO:0004252">
    <property type="term" value="F:serine-type endopeptidase activity"/>
    <property type="evidence" value="ECO:0007669"/>
    <property type="project" value="InterPro"/>
</dbReference>
<keyword evidence="3" id="KW-0645">Protease</keyword>
<dbReference type="EMBL" id="SOHQ01000013">
    <property type="protein sequence ID" value="TFD80870.1"/>
    <property type="molecule type" value="Genomic_DNA"/>
</dbReference>
<dbReference type="SUPFAM" id="SSF52096">
    <property type="entry name" value="ClpP/crotonase"/>
    <property type="match status" value="1"/>
</dbReference>
<dbReference type="GO" id="GO:0051117">
    <property type="term" value="F:ATPase binding"/>
    <property type="evidence" value="ECO:0007669"/>
    <property type="project" value="TreeGrafter"/>
</dbReference>
<proteinExistence type="inferred from homology"/>
<dbReference type="InterPro" id="IPR029045">
    <property type="entry name" value="ClpP/crotonase-like_dom_sf"/>
</dbReference>
<evidence type="ECO:0000256" key="5">
    <source>
        <dbReference type="ARBA" id="ARBA00022825"/>
    </source>
</evidence>
<dbReference type="GO" id="GO:0006515">
    <property type="term" value="P:protein quality control for misfolded or incompletely synthesized proteins"/>
    <property type="evidence" value="ECO:0007669"/>
    <property type="project" value="TreeGrafter"/>
</dbReference>
<dbReference type="GO" id="GO:0004176">
    <property type="term" value="F:ATP-dependent peptidase activity"/>
    <property type="evidence" value="ECO:0007669"/>
    <property type="project" value="InterPro"/>
</dbReference>
<reference evidence="7 8" key="1">
    <citation type="submission" date="2019-03" db="EMBL/GenBank/DDBJ databases">
        <title>Genomics of glacier-inhabiting Cryobacterium strains.</title>
        <authorList>
            <person name="Liu Q."/>
            <person name="Xin Y.-H."/>
        </authorList>
    </citation>
    <scope>NUCLEOTIDE SEQUENCE [LARGE SCALE GENOMIC DNA]</scope>
    <source>
        <strain evidence="7 8">CGMCC 1.4292</strain>
    </source>
</reference>
<keyword evidence="4" id="KW-0378">Hydrolase</keyword>
<keyword evidence="8" id="KW-1185">Reference proteome</keyword>
<evidence type="ECO:0000256" key="2">
    <source>
        <dbReference type="ARBA" id="ARBA00022490"/>
    </source>
</evidence>
<dbReference type="Pfam" id="PF00574">
    <property type="entry name" value="CLP_protease"/>
    <property type="match status" value="1"/>
</dbReference>
<dbReference type="Proteomes" id="UP000298218">
    <property type="component" value="Unassembled WGS sequence"/>
</dbReference>
<evidence type="ECO:0000256" key="6">
    <source>
        <dbReference type="RuleBase" id="RU003567"/>
    </source>
</evidence>
<sequence>MKHPTAASAAGAKDWFRIQAAAKTDDAPASADVYIYEHIGQDWWGDGVGAKTFSEQLDALDVDTIRLYLNSPGGAAWEGVAIMNSLRRHKARIEVIVDGIAASAASVIAMAGDHITMNRGSELMIHDAWGMAAGNAKDMEDTALILAKLSDSLADTYAARAGKDRAYWRDLMRAETWYTAEEAVIAGLADEWVDAPAASAAFDLSKLGFAFAGRAHAPAPRIETPELPSSTEPGNTNRKENVVAYDDLKAGLRERLGMADAAASDEQLLAAVDETLTAKADITTPEGTVLIDSTMLADLQASAALGRQAREEQDTTRRESIVHNAVSEGRISPASRETWLAQLATNEEGTNALIGSLAKNTVPVAEIGTAEEPSEADSLYASAWGTDTKEA</sequence>
<dbReference type="PANTHER" id="PTHR10381:SF70">
    <property type="entry name" value="ATP-DEPENDENT CLP PROTEASE PROTEOLYTIC SUBUNIT"/>
    <property type="match status" value="1"/>
</dbReference>